<dbReference type="InterPro" id="IPR039418">
    <property type="entry name" value="LexA-like"/>
</dbReference>
<dbReference type="PROSITE" id="PS50943">
    <property type="entry name" value="HTH_CROC1"/>
    <property type="match status" value="1"/>
</dbReference>
<dbReference type="Proteomes" id="UP000241201">
    <property type="component" value="Unassembled WGS sequence"/>
</dbReference>
<dbReference type="InterPro" id="IPR010982">
    <property type="entry name" value="Lambda_DNA-bd_dom_sf"/>
</dbReference>
<gene>
    <name evidence="2" type="ORF">C7U55_02375</name>
</gene>
<proteinExistence type="predicted"/>
<feature type="domain" description="HTH cro/C1-type" evidence="1">
    <location>
        <begin position="7"/>
        <end position="61"/>
    </location>
</feature>
<dbReference type="CDD" id="cd00093">
    <property type="entry name" value="HTH_XRE"/>
    <property type="match status" value="1"/>
</dbReference>
<dbReference type="InterPro" id="IPR050077">
    <property type="entry name" value="LexA_repressor"/>
</dbReference>
<reference evidence="3" key="1">
    <citation type="submission" date="2018-03" db="EMBL/GenBank/DDBJ databases">
        <title>Lachnoclostridium SNUG30370 gen.nov., sp.nov., isolated from human faeces.</title>
        <authorList>
            <person name="Seo B."/>
            <person name="Jeon K."/>
            <person name="Ko G."/>
        </authorList>
    </citation>
    <scope>NUCLEOTIDE SEQUENCE [LARGE SCALE GENOMIC DNA]</scope>
    <source>
        <strain evidence="3">SNUG30370</strain>
    </source>
</reference>
<dbReference type="AlphaFoldDB" id="A0A2T3G2I3"/>
<dbReference type="InterPro" id="IPR015927">
    <property type="entry name" value="Peptidase_S24_S26A/B/C"/>
</dbReference>
<sequence length="219" mass="24691">MPLGENIKRLRKLNNLTQQRLADQLNKSKTLIALWEKEERDPSSMDLKRMAEIFNVKLDELLDTLPVFSNTETYEINSEQVLKPILGVVKAGYNLYCDENIEGYKPVDKSKAKGAECFWLRVTGNSMNAIGIIEGSLVLVKKVIVENNQIAVVRVNGNEATVKQVIFDDDTVILQPLSTDPTNKPLILKKDDFDNNHAEIIGKVVEVSFNPNEMLGNNY</sequence>
<organism evidence="2 3">
    <name type="scientific">Faecalibacillus faecis</name>
    <dbReference type="NCBI Taxonomy" id="1982628"/>
    <lineage>
        <taxon>Bacteria</taxon>
        <taxon>Bacillati</taxon>
        <taxon>Bacillota</taxon>
        <taxon>Erysipelotrichia</taxon>
        <taxon>Erysipelotrichales</taxon>
        <taxon>Coprobacillaceae</taxon>
        <taxon>Faecalibacillus</taxon>
    </lineage>
</organism>
<dbReference type="Pfam" id="PF01381">
    <property type="entry name" value="HTH_3"/>
    <property type="match status" value="1"/>
</dbReference>
<name>A0A2T3G2I3_9FIRM</name>
<protein>
    <recommendedName>
        <fullName evidence="1">HTH cro/C1-type domain-containing protein</fullName>
    </recommendedName>
</protein>
<dbReference type="InterPro" id="IPR001387">
    <property type="entry name" value="Cro/C1-type_HTH"/>
</dbReference>
<dbReference type="PANTHER" id="PTHR33516">
    <property type="entry name" value="LEXA REPRESSOR"/>
    <property type="match status" value="1"/>
</dbReference>
<accession>A0A2T3G2I3</accession>
<dbReference type="Pfam" id="PF00717">
    <property type="entry name" value="Peptidase_S24"/>
    <property type="match status" value="1"/>
</dbReference>
<evidence type="ECO:0000313" key="3">
    <source>
        <dbReference type="Proteomes" id="UP000241201"/>
    </source>
</evidence>
<dbReference type="RefSeq" id="WP_106987177.1">
    <property type="nucleotide sequence ID" value="NZ_PYLP01000002.1"/>
</dbReference>
<dbReference type="SMART" id="SM00530">
    <property type="entry name" value="HTH_XRE"/>
    <property type="match status" value="1"/>
</dbReference>
<comment type="caution">
    <text evidence="2">The sequence shown here is derived from an EMBL/GenBank/DDBJ whole genome shotgun (WGS) entry which is preliminary data.</text>
</comment>
<dbReference type="GeneID" id="77469953"/>
<dbReference type="PANTHER" id="PTHR33516:SF2">
    <property type="entry name" value="LEXA REPRESSOR-RELATED"/>
    <property type="match status" value="1"/>
</dbReference>
<keyword evidence="3" id="KW-1185">Reference proteome</keyword>
<evidence type="ECO:0000259" key="1">
    <source>
        <dbReference type="PROSITE" id="PS50943"/>
    </source>
</evidence>
<dbReference type="SUPFAM" id="SSF47413">
    <property type="entry name" value="lambda repressor-like DNA-binding domains"/>
    <property type="match status" value="1"/>
</dbReference>
<dbReference type="SUPFAM" id="SSF51306">
    <property type="entry name" value="LexA/Signal peptidase"/>
    <property type="match status" value="1"/>
</dbReference>
<dbReference type="CDD" id="cd06529">
    <property type="entry name" value="S24_LexA-like"/>
    <property type="match status" value="1"/>
</dbReference>
<evidence type="ECO:0000313" key="2">
    <source>
        <dbReference type="EMBL" id="PST41651.1"/>
    </source>
</evidence>
<dbReference type="Gene3D" id="2.10.109.10">
    <property type="entry name" value="Umud Fragment, subunit A"/>
    <property type="match status" value="1"/>
</dbReference>
<dbReference type="InterPro" id="IPR036286">
    <property type="entry name" value="LexA/Signal_pep-like_sf"/>
</dbReference>
<dbReference type="Gene3D" id="1.10.260.40">
    <property type="entry name" value="lambda repressor-like DNA-binding domains"/>
    <property type="match status" value="1"/>
</dbReference>
<dbReference type="EMBL" id="PYLP01000002">
    <property type="protein sequence ID" value="PST41651.1"/>
    <property type="molecule type" value="Genomic_DNA"/>
</dbReference>
<dbReference type="GO" id="GO:0003677">
    <property type="term" value="F:DNA binding"/>
    <property type="evidence" value="ECO:0007669"/>
    <property type="project" value="InterPro"/>
</dbReference>